<keyword evidence="2" id="KW-0560">Oxidoreductase</keyword>
<protein>
    <recommendedName>
        <fullName evidence="5">Short-chain dehydrogenase</fullName>
    </recommendedName>
</protein>
<dbReference type="InterPro" id="IPR020904">
    <property type="entry name" value="Sc_DH/Rdtase_CS"/>
</dbReference>
<evidence type="ECO:0008006" key="5">
    <source>
        <dbReference type="Google" id="ProtNLM"/>
    </source>
</evidence>
<dbReference type="PANTHER" id="PTHR44196">
    <property type="entry name" value="DEHYDROGENASE/REDUCTASE SDR FAMILY MEMBER 7B"/>
    <property type="match status" value="1"/>
</dbReference>
<dbReference type="PROSITE" id="PS00061">
    <property type="entry name" value="ADH_SHORT"/>
    <property type="match status" value="1"/>
</dbReference>
<comment type="similarity">
    <text evidence="1">Belongs to the short-chain dehydrogenases/reductases (SDR) family.</text>
</comment>
<sequence length="271" mass="28246">MTGRPIAIVTGASAGLGESFARAIAAHPAFADLARIWLVARREQRLHAIARELPRELGLPITADLATPAGTEAVLARVRDERPAVRLFVASAGVGHLGPFADQDAESLARMLDLNIRALSLLTHGILPSMSRGSKLVLVASAAGYVPSPYFAAYAASKGFVISLAYALREELRPRGIDVCAVCPGPVATEFFAVAGMREPISGAASPDRVVALALRDALAGRAVSHDGVASALVALLARALPRRTLAWLAGRRNVRRCPAAGATRGGPESA</sequence>
<dbReference type="OrthoDB" id="5354363at2"/>
<dbReference type="InterPro" id="IPR036291">
    <property type="entry name" value="NAD(P)-bd_dom_sf"/>
</dbReference>
<proteinExistence type="inferred from homology"/>
<dbReference type="EMBL" id="FOMX01000027">
    <property type="protein sequence ID" value="SFF07263.1"/>
    <property type="molecule type" value="Genomic_DNA"/>
</dbReference>
<dbReference type="SUPFAM" id="SSF51735">
    <property type="entry name" value="NAD(P)-binding Rossmann-fold domains"/>
    <property type="match status" value="1"/>
</dbReference>
<dbReference type="RefSeq" id="WP_096332262.1">
    <property type="nucleotide sequence ID" value="NZ_FOMX01000027.1"/>
</dbReference>
<organism evidence="3 4">
    <name type="scientific">Nannocystis exedens</name>
    <dbReference type="NCBI Taxonomy" id="54"/>
    <lineage>
        <taxon>Bacteria</taxon>
        <taxon>Pseudomonadati</taxon>
        <taxon>Myxococcota</taxon>
        <taxon>Polyangia</taxon>
        <taxon>Nannocystales</taxon>
        <taxon>Nannocystaceae</taxon>
        <taxon>Nannocystis</taxon>
    </lineage>
</organism>
<keyword evidence="4" id="KW-1185">Reference proteome</keyword>
<dbReference type="Pfam" id="PF00106">
    <property type="entry name" value="adh_short"/>
    <property type="match status" value="1"/>
</dbReference>
<evidence type="ECO:0000313" key="3">
    <source>
        <dbReference type="EMBL" id="SFF07263.1"/>
    </source>
</evidence>
<dbReference type="STRING" id="54.SAMN02745121_06791"/>
<dbReference type="GO" id="GO:0016491">
    <property type="term" value="F:oxidoreductase activity"/>
    <property type="evidence" value="ECO:0007669"/>
    <property type="project" value="UniProtKB-KW"/>
</dbReference>
<dbReference type="AlphaFoldDB" id="A0A1I2FQI0"/>
<gene>
    <name evidence="3" type="ORF">SAMN02745121_06791</name>
</gene>
<dbReference type="PANTHER" id="PTHR44196:SF2">
    <property type="entry name" value="SHORT-CHAIN DEHYDROGENASE-RELATED"/>
    <property type="match status" value="1"/>
</dbReference>
<dbReference type="Gene3D" id="3.40.50.720">
    <property type="entry name" value="NAD(P)-binding Rossmann-like Domain"/>
    <property type="match status" value="1"/>
</dbReference>
<dbReference type="Proteomes" id="UP000199400">
    <property type="component" value="Unassembled WGS sequence"/>
</dbReference>
<evidence type="ECO:0000313" key="4">
    <source>
        <dbReference type="Proteomes" id="UP000199400"/>
    </source>
</evidence>
<dbReference type="PRINTS" id="PR00081">
    <property type="entry name" value="GDHRDH"/>
</dbReference>
<reference evidence="4" key="1">
    <citation type="submission" date="2016-10" db="EMBL/GenBank/DDBJ databases">
        <authorList>
            <person name="Varghese N."/>
            <person name="Submissions S."/>
        </authorList>
    </citation>
    <scope>NUCLEOTIDE SEQUENCE [LARGE SCALE GENOMIC DNA]</scope>
    <source>
        <strain evidence="4">ATCC 25963</strain>
    </source>
</reference>
<name>A0A1I2FQI0_9BACT</name>
<evidence type="ECO:0000256" key="2">
    <source>
        <dbReference type="ARBA" id="ARBA00023002"/>
    </source>
</evidence>
<evidence type="ECO:0000256" key="1">
    <source>
        <dbReference type="ARBA" id="ARBA00006484"/>
    </source>
</evidence>
<accession>A0A1I2FQI0</accession>
<dbReference type="GO" id="GO:0016020">
    <property type="term" value="C:membrane"/>
    <property type="evidence" value="ECO:0007669"/>
    <property type="project" value="TreeGrafter"/>
</dbReference>
<dbReference type="InterPro" id="IPR002347">
    <property type="entry name" value="SDR_fam"/>
</dbReference>